<dbReference type="GO" id="GO:0019899">
    <property type="term" value="F:enzyme binding"/>
    <property type="evidence" value="ECO:0007669"/>
    <property type="project" value="TreeGrafter"/>
</dbReference>
<dbReference type="GO" id="GO:0005829">
    <property type="term" value="C:cytosol"/>
    <property type="evidence" value="ECO:0007669"/>
    <property type="project" value="TreeGrafter"/>
</dbReference>
<dbReference type="OrthoDB" id="311172at2759"/>
<dbReference type="Pfam" id="PF22645">
    <property type="entry name" value="GKRP_SIS_N"/>
    <property type="match status" value="1"/>
</dbReference>
<dbReference type="Gene3D" id="1.10.8.1080">
    <property type="match status" value="1"/>
</dbReference>
<keyword evidence="1" id="KW-0119">Carbohydrate metabolism</keyword>
<dbReference type="InterPro" id="IPR054017">
    <property type="entry name" value="GKRP_SIS_2"/>
</dbReference>
<dbReference type="InterPro" id="IPR005486">
    <property type="entry name" value="Glucokinase_regulatory_CS"/>
</dbReference>
<dbReference type="InterPro" id="IPR001347">
    <property type="entry name" value="SIS_dom"/>
</dbReference>
<evidence type="ECO:0000313" key="2">
    <source>
        <dbReference type="EMBL" id="CAB4042796.1"/>
    </source>
</evidence>
<sequence>MQGNVIPITEQFNNITQDIDRANSEEIVKLLYKSDLEIFNGWEGYQNVLSSEILAVVQEVSSLAVQYVKPDTKNAGIILSGCGTSGRIAFFISRKFNEFAKGQNLRPCYRYIISGGDPALMMSVESCEDDWNAGKRELENAAEGFDKVLYVAITCGLSAPFVGGQVEYCLQHLQKFTPYLLGFNPTNQARSAAIRGTDKVMLDVALEMEAKGRLLNPVVGPEPITGSSRMKGGTTTKMLLEAIFLTAHQKAANEATPIPYDDIIKTYLITLNLTHTKDAEISSLIKMAGNSLVKGGSVSYIGWGSLGIMGMIDAAECVPTFGANHDDVRCFLESGYKILRNAQGNLSSQGEALEIGFDNFIEKRGPKLSKIDTVIFIVQDLSSEQKLGLRRIVELVKSRKSNIAIIAVNSNNDNWQIHDIFGDSLTINIVLPSTGREQNSNKQFYKFLDQCTTEVSFKWVINAVSTGAHILKGKVYKNCMIDLKLTNRKLFERGVRIVTQFSNISSEVAKECLLKSIYRQDVLNLNMVEADVSEHVLKAGYVDRVIPLAILLTKGFKVDLGMKMLVDCPIVRECIENCM</sequence>
<keyword evidence="3" id="KW-1185">Reference proteome</keyword>
<dbReference type="GO" id="GO:0005654">
    <property type="term" value="C:nucleoplasm"/>
    <property type="evidence" value="ECO:0007669"/>
    <property type="project" value="TreeGrafter"/>
</dbReference>
<protein>
    <submittedName>
        <fullName evidence="2">Glucokinase regulatory -like</fullName>
    </submittedName>
</protein>
<dbReference type="GO" id="GO:0009750">
    <property type="term" value="P:response to fructose"/>
    <property type="evidence" value="ECO:0007669"/>
    <property type="project" value="TreeGrafter"/>
</dbReference>
<dbReference type="Proteomes" id="UP001152795">
    <property type="component" value="Unassembled WGS sequence"/>
</dbReference>
<dbReference type="AlphaFoldDB" id="A0A6S7KAQ6"/>
<dbReference type="EMBL" id="CACRXK020030849">
    <property type="protein sequence ID" value="CAB4042796.1"/>
    <property type="molecule type" value="Genomic_DNA"/>
</dbReference>
<dbReference type="GO" id="GO:0042593">
    <property type="term" value="P:glucose homeostasis"/>
    <property type="evidence" value="ECO:0007669"/>
    <property type="project" value="TreeGrafter"/>
</dbReference>
<dbReference type="PANTHER" id="PTHR10088:SF4">
    <property type="entry name" value="GLUCOKINASE REGULATORY PROTEIN"/>
    <property type="match status" value="1"/>
</dbReference>
<evidence type="ECO:0000313" key="3">
    <source>
        <dbReference type="Proteomes" id="UP001152795"/>
    </source>
</evidence>
<dbReference type="GO" id="GO:1901135">
    <property type="term" value="P:carbohydrate derivative metabolic process"/>
    <property type="evidence" value="ECO:0007669"/>
    <property type="project" value="InterPro"/>
</dbReference>
<dbReference type="PROSITE" id="PS01272">
    <property type="entry name" value="GCKR"/>
    <property type="match status" value="1"/>
</dbReference>
<accession>A0A6S7KAQ6</accession>
<dbReference type="Pfam" id="PF20741">
    <property type="entry name" value="GKRP-like_C"/>
    <property type="match status" value="1"/>
</dbReference>
<dbReference type="GO" id="GO:0004857">
    <property type="term" value="F:enzyme inhibitor activity"/>
    <property type="evidence" value="ECO:0007669"/>
    <property type="project" value="TreeGrafter"/>
</dbReference>
<dbReference type="GO" id="GO:0070095">
    <property type="term" value="F:fructose-6-phosphate binding"/>
    <property type="evidence" value="ECO:0007669"/>
    <property type="project" value="TreeGrafter"/>
</dbReference>
<dbReference type="PROSITE" id="PS51464">
    <property type="entry name" value="SIS"/>
    <property type="match status" value="2"/>
</dbReference>
<dbReference type="InterPro" id="IPR040190">
    <property type="entry name" value="MURQ/GCKR"/>
</dbReference>
<dbReference type="InterPro" id="IPR046348">
    <property type="entry name" value="SIS_dom_sf"/>
</dbReference>
<gene>
    <name evidence="2" type="ORF">PACLA_8A087829</name>
</gene>
<evidence type="ECO:0000256" key="1">
    <source>
        <dbReference type="ARBA" id="ARBA00023277"/>
    </source>
</evidence>
<comment type="caution">
    <text evidence="2">The sequence shown here is derived from an EMBL/GenBank/DDBJ whole genome shotgun (WGS) entry which is preliminary data.</text>
</comment>
<dbReference type="PANTHER" id="PTHR10088">
    <property type="entry name" value="GLUCOKINASE REGULATORY PROTEIN"/>
    <property type="match status" value="1"/>
</dbReference>
<organism evidence="2 3">
    <name type="scientific">Paramuricea clavata</name>
    <name type="common">Red gorgonian</name>
    <name type="synonym">Violescent sea-whip</name>
    <dbReference type="NCBI Taxonomy" id="317549"/>
    <lineage>
        <taxon>Eukaryota</taxon>
        <taxon>Metazoa</taxon>
        <taxon>Cnidaria</taxon>
        <taxon>Anthozoa</taxon>
        <taxon>Octocorallia</taxon>
        <taxon>Malacalcyonacea</taxon>
        <taxon>Plexauridae</taxon>
        <taxon>Paramuricea</taxon>
    </lineage>
</organism>
<proteinExistence type="predicted"/>
<dbReference type="SUPFAM" id="SSF53697">
    <property type="entry name" value="SIS domain"/>
    <property type="match status" value="2"/>
</dbReference>
<dbReference type="Gene3D" id="3.40.50.10490">
    <property type="entry name" value="Glucose-6-phosphate isomerase like protein, domain 1"/>
    <property type="match status" value="1"/>
</dbReference>
<dbReference type="GO" id="GO:0030246">
    <property type="term" value="F:carbohydrate binding"/>
    <property type="evidence" value="ECO:0007669"/>
    <property type="project" value="TreeGrafter"/>
</dbReference>
<name>A0A6S7KAQ6_PARCT</name>
<dbReference type="Gene3D" id="3.40.50.12620">
    <property type="match status" value="1"/>
</dbReference>
<reference evidence="2" key="1">
    <citation type="submission" date="2020-04" db="EMBL/GenBank/DDBJ databases">
        <authorList>
            <person name="Alioto T."/>
            <person name="Alioto T."/>
            <person name="Gomez Garrido J."/>
        </authorList>
    </citation>
    <scope>NUCLEOTIDE SEQUENCE</scope>
    <source>
        <strain evidence="2">A484AB</strain>
    </source>
</reference>
<dbReference type="Pfam" id="PF22198">
    <property type="entry name" value="GKRP_SIS_2"/>
    <property type="match status" value="1"/>
</dbReference>